<dbReference type="Proteomes" id="UP000003779">
    <property type="component" value="Chromosome"/>
</dbReference>
<accession>J7LBH3</accession>
<evidence type="ECO:0000313" key="3">
    <source>
        <dbReference type="Proteomes" id="UP000003779"/>
    </source>
</evidence>
<dbReference type="HOGENOM" id="CLU_3313513_0_0_11"/>
<dbReference type="KEGG" id="nal:B005_3925"/>
<dbReference type="KEGG" id="nal:B005_3930"/>
<dbReference type="EMBL" id="CP003788">
    <property type="protein sequence ID" value="AFR07324.1"/>
    <property type="molecule type" value="Genomic_DNA"/>
</dbReference>
<gene>
    <name evidence="2" type="ordered locus">B005_3925</name>
    <name evidence="1" type="ordered locus">B005_3930</name>
</gene>
<reference evidence="3" key="2">
    <citation type="submission" date="2012-08" db="EMBL/GenBank/DDBJ databases">
        <title>Whole-genome sequence of Nocardiopsis alba strain ATCC BAA-2165 associated with honeybees.</title>
        <authorList>
            <person name="Qiao J."/>
            <person name="Chen L."/>
            <person name="Li Y."/>
            <person name="Wang J."/>
            <person name="Zhang W."/>
            <person name="Chen S."/>
        </authorList>
    </citation>
    <scope>NUCLEOTIDE SEQUENCE [LARGE SCALE GENOMIC DNA]</scope>
    <source>
        <strain evidence="3">ATCC BAA-2165 / BE74</strain>
    </source>
</reference>
<dbReference type="EMBL" id="CP003788">
    <property type="protein sequence ID" value="AFR07842.1"/>
    <property type="molecule type" value="Genomic_DNA"/>
</dbReference>
<sequence>MSMVEGLVPDEPWELFQRVAPGRSRVLRAAVDADTAIVR</sequence>
<name>J7LBH3_NOCAA</name>
<dbReference type="AlphaFoldDB" id="J7LBH3"/>
<proteinExistence type="predicted"/>
<dbReference type="PATRIC" id="fig|1205910.3.peg.3715"/>
<evidence type="ECO:0000313" key="2">
    <source>
        <dbReference type="EMBL" id="AFR07842.1"/>
    </source>
</evidence>
<organism evidence="2 3">
    <name type="scientific">Nocardiopsis alba (strain ATCC BAA-2165 / BE74)</name>
    <dbReference type="NCBI Taxonomy" id="1205910"/>
    <lineage>
        <taxon>Bacteria</taxon>
        <taxon>Bacillati</taxon>
        <taxon>Actinomycetota</taxon>
        <taxon>Actinomycetes</taxon>
        <taxon>Streptosporangiales</taxon>
        <taxon>Nocardiopsidaceae</taxon>
        <taxon>Nocardiopsis</taxon>
    </lineage>
</organism>
<evidence type="ECO:0000313" key="1">
    <source>
        <dbReference type="EMBL" id="AFR07324.1"/>
    </source>
</evidence>
<reference evidence="2 3" key="1">
    <citation type="journal article" date="2012" name="J. Bacteriol.">
        <title>Whole-Genome Sequence of Nocardiopsis alba Strain ATCC BAA-2165, Associated with Honeybees.</title>
        <authorList>
            <person name="Qiao J."/>
            <person name="Chen L."/>
            <person name="Li Y."/>
            <person name="Wang J."/>
            <person name="Zhang W."/>
            <person name="Chen S."/>
        </authorList>
    </citation>
    <scope>NUCLEOTIDE SEQUENCE [LARGE SCALE GENOMIC DNA]</scope>
    <source>
        <strain evidence="2">ATCC BAA-2165</strain>
        <strain evidence="3">ATCC BAA-2165 / BE74</strain>
    </source>
</reference>
<protein>
    <submittedName>
        <fullName evidence="1 2">Putative transposase</fullName>
    </submittedName>
</protein>